<feature type="domain" description="HTH araC/xylS-type" evidence="4">
    <location>
        <begin position="188"/>
        <end position="286"/>
    </location>
</feature>
<keyword evidence="1" id="KW-0805">Transcription regulation</keyword>
<dbReference type="GO" id="GO:0003700">
    <property type="term" value="F:DNA-binding transcription factor activity"/>
    <property type="evidence" value="ECO:0007669"/>
    <property type="project" value="InterPro"/>
</dbReference>
<dbReference type="AlphaFoldDB" id="A0A3D9CFJ7"/>
<accession>A0A3D9CFJ7</accession>
<dbReference type="InterPro" id="IPR018060">
    <property type="entry name" value="HTH_AraC"/>
</dbReference>
<protein>
    <submittedName>
        <fullName evidence="5">AraC family transcriptional regulator</fullName>
    </submittedName>
</protein>
<dbReference type="InterPro" id="IPR009057">
    <property type="entry name" value="Homeodomain-like_sf"/>
</dbReference>
<evidence type="ECO:0000256" key="3">
    <source>
        <dbReference type="ARBA" id="ARBA00023163"/>
    </source>
</evidence>
<reference evidence="6" key="1">
    <citation type="submission" date="2018-06" db="EMBL/GenBank/DDBJ databases">
        <authorList>
            <person name="Lum Nde A."/>
            <person name="Hugo C."/>
        </authorList>
    </citation>
    <scope>NUCLEOTIDE SEQUENCE [LARGE SCALE GENOMIC DNA]</scope>
    <source>
        <strain evidence="6">1_F178</strain>
    </source>
</reference>
<evidence type="ECO:0000259" key="4">
    <source>
        <dbReference type="PROSITE" id="PS01124"/>
    </source>
</evidence>
<dbReference type="EMBL" id="QNVT01000001">
    <property type="protein sequence ID" value="REC64372.1"/>
    <property type="molecule type" value="Genomic_DNA"/>
</dbReference>
<evidence type="ECO:0000256" key="1">
    <source>
        <dbReference type="ARBA" id="ARBA00023015"/>
    </source>
</evidence>
<name>A0A3D9CFJ7_9FLAO</name>
<dbReference type="SUPFAM" id="SSF46689">
    <property type="entry name" value="Homeodomain-like"/>
    <property type="match status" value="1"/>
</dbReference>
<dbReference type="PANTHER" id="PTHR43280">
    <property type="entry name" value="ARAC-FAMILY TRANSCRIPTIONAL REGULATOR"/>
    <property type="match status" value="1"/>
</dbReference>
<comment type="caution">
    <text evidence="5">The sequence shown here is derived from an EMBL/GenBank/DDBJ whole genome shotgun (WGS) entry which is preliminary data.</text>
</comment>
<dbReference type="RefSeq" id="WP_115968440.1">
    <property type="nucleotide sequence ID" value="NZ_QNVT01000001.1"/>
</dbReference>
<dbReference type="Proteomes" id="UP000256686">
    <property type="component" value="Unassembled WGS sequence"/>
</dbReference>
<organism evidence="5 6">
    <name type="scientific">Chryseobacterium pennae</name>
    <dbReference type="NCBI Taxonomy" id="2258962"/>
    <lineage>
        <taxon>Bacteria</taxon>
        <taxon>Pseudomonadati</taxon>
        <taxon>Bacteroidota</taxon>
        <taxon>Flavobacteriia</taxon>
        <taxon>Flavobacteriales</taxon>
        <taxon>Weeksellaceae</taxon>
        <taxon>Chryseobacterium group</taxon>
        <taxon>Chryseobacterium</taxon>
    </lineage>
</organism>
<proteinExistence type="predicted"/>
<dbReference type="Gene3D" id="1.10.10.60">
    <property type="entry name" value="Homeodomain-like"/>
    <property type="match status" value="1"/>
</dbReference>
<dbReference type="GO" id="GO:0043565">
    <property type="term" value="F:sequence-specific DNA binding"/>
    <property type="evidence" value="ECO:0007669"/>
    <property type="project" value="InterPro"/>
</dbReference>
<evidence type="ECO:0000256" key="2">
    <source>
        <dbReference type="ARBA" id="ARBA00023125"/>
    </source>
</evidence>
<dbReference type="PANTHER" id="PTHR43280:SF32">
    <property type="entry name" value="TRANSCRIPTIONAL REGULATORY PROTEIN"/>
    <property type="match status" value="1"/>
</dbReference>
<dbReference type="SMART" id="SM00342">
    <property type="entry name" value="HTH_ARAC"/>
    <property type="match status" value="1"/>
</dbReference>
<dbReference type="PROSITE" id="PS01124">
    <property type="entry name" value="HTH_ARAC_FAMILY_2"/>
    <property type="match status" value="1"/>
</dbReference>
<gene>
    <name evidence="5" type="ORF">DRF65_02020</name>
</gene>
<dbReference type="Pfam" id="PF12833">
    <property type="entry name" value="HTH_18"/>
    <property type="match status" value="1"/>
</dbReference>
<evidence type="ECO:0000313" key="6">
    <source>
        <dbReference type="Proteomes" id="UP000256686"/>
    </source>
</evidence>
<evidence type="ECO:0000313" key="5">
    <source>
        <dbReference type="EMBL" id="REC64372.1"/>
    </source>
</evidence>
<sequence length="294" mass="33913">MESIKQVSLQNLTDNFKDLTLQEGYIHVPDFRISESLTEPYRSNYYCIGFLKEGELVIHSNLIRHEVKSPAIVFADPVSIKNWEMPELPYKAESILISEDFLQEKIIENNILKGFSDLSGNGTFIVQLRKKEAGHIKSIFKIISSYTPPRSVFHKEIVHGAVYSLVNITASIRTEQGDITPSTNSLSMQFRKAVTEYATQQRELQFYADLLNIHPKYLSQIIRKETGRTPGKWIQHQIILEAKILLQKEEMSIGTIAEHLNFPDPSTFGKYFKKYSETNPTEYRNYIQGIQQYV</sequence>
<keyword evidence="6" id="KW-1185">Reference proteome</keyword>
<keyword evidence="2" id="KW-0238">DNA-binding</keyword>
<keyword evidence="3" id="KW-0804">Transcription</keyword>